<proteinExistence type="inferred from homology"/>
<dbReference type="SUPFAM" id="SSF54373">
    <property type="entry name" value="FAD-linked reductases, C-terminal domain"/>
    <property type="match status" value="1"/>
</dbReference>
<dbReference type="GO" id="GO:0046872">
    <property type="term" value="F:metal ion binding"/>
    <property type="evidence" value="ECO:0007669"/>
    <property type="project" value="UniProtKB-KW"/>
</dbReference>
<sequence>MAPMDSDVLIIGAGAGGAAAAWRLVNHGFSVTCLERGEWVNPQASPALDDDWEVIRQRSWNPNPNRRKGPADDPVDDAESEIKPLYFNGVGGSTVLWSCHFPRFHPSDFRTHTLDSTGDDWPISYDDLAPYYDLNETMMGVAGLPGNPAYPPMSARRQAPAGLSPGARRIAEAFNRAGVSWWPGDIAINTSSAGQGQGICNNCGPCELHCPRRAKSATDLNYWPAAIDKGARLVTGARVTDILTTPNGTVRGAVWLDREGRELAAHAPVVILAANGIGTPRFLLNAPGAAAVNRSGLVGRRLMLHPFARVTGLFDEPMDGHRGIAAGTLVSHHFYETDTDRGFRRGVKMQALGTHGPALTALGSLGRRAPWGRGHHAAFAQMFGRAYSLSICAEDAPDPENRITLSDSLTGSDGLPAARMVYKIPAEAKQALDFGRDRAREILALAGAQSFIEMETIPEAGFHLMGTARMGLDRETSVLDEWCEAHDLPGFFVTDGSAFVTGAAANPTNTLQALALRAADRIATTRSRRTA</sequence>
<dbReference type="Pfam" id="PF05199">
    <property type="entry name" value="GMC_oxred_C"/>
    <property type="match status" value="1"/>
</dbReference>
<dbReference type="SUPFAM" id="SSF51905">
    <property type="entry name" value="FAD/NAD(P)-binding domain"/>
    <property type="match status" value="1"/>
</dbReference>
<dbReference type="GO" id="GO:0050660">
    <property type="term" value="F:flavin adenine dinucleotide binding"/>
    <property type="evidence" value="ECO:0007669"/>
    <property type="project" value="InterPro"/>
</dbReference>
<dbReference type="AlphaFoldDB" id="A0A9Q2S1N7"/>
<keyword evidence="5" id="KW-0560">Oxidoreductase</keyword>
<dbReference type="Pfam" id="PF13450">
    <property type="entry name" value="NAD_binding_8"/>
    <property type="match status" value="1"/>
</dbReference>
<feature type="domain" description="Glucose-methanol-choline oxidoreductase N-terminal" evidence="9">
    <location>
        <begin position="88"/>
        <end position="306"/>
    </location>
</feature>
<evidence type="ECO:0000256" key="3">
    <source>
        <dbReference type="ARBA" id="ARBA00022723"/>
    </source>
</evidence>
<evidence type="ECO:0000256" key="5">
    <source>
        <dbReference type="ARBA" id="ARBA00023002"/>
    </source>
</evidence>
<feature type="region of interest" description="Disordered" evidence="8">
    <location>
        <begin position="59"/>
        <end position="78"/>
    </location>
</feature>
<dbReference type="EMBL" id="JAFBXF010000017">
    <property type="protein sequence ID" value="MBM2419331.1"/>
    <property type="molecule type" value="Genomic_DNA"/>
</dbReference>
<dbReference type="PROSITE" id="PS00198">
    <property type="entry name" value="4FE4S_FER_1"/>
    <property type="match status" value="1"/>
</dbReference>
<dbReference type="PANTHER" id="PTHR46056:SF12">
    <property type="entry name" value="LONG-CHAIN-ALCOHOL OXIDASE"/>
    <property type="match status" value="1"/>
</dbReference>
<gene>
    <name evidence="11" type="ORF">JQX41_20250</name>
    <name evidence="12" type="ORF">JQX48_20270</name>
</gene>
<evidence type="ECO:0000313" key="12">
    <source>
        <dbReference type="EMBL" id="MBM2419331.1"/>
    </source>
</evidence>
<comment type="caution">
    <text evidence="11">The sequence shown here is derived from an EMBL/GenBank/DDBJ whole genome shotgun (WGS) entry which is preliminary data.</text>
</comment>
<keyword evidence="4" id="KW-0274">FAD</keyword>
<dbReference type="Proteomes" id="UP000809440">
    <property type="component" value="Unassembled WGS sequence"/>
</dbReference>
<evidence type="ECO:0000256" key="4">
    <source>
        <dbReference type="ARBA" id="ARBA00022827"/>
    </source>
</evidence>
<evidence type="ECO:0000256" key="7">
    <source>
        <dbReference type="ARBA" id="ARBA00023014"/>
    </source>
</evidence>
<evidence type="ECO:0000313" key="13">
    <source>
        <dbReference type="Proteomes" id="UP000755667"/>
    </source>
</evidence>
<dbReference type="InterPro" id="IPR036188">
    <property type="entry name" value="FAD/NAD-bd_sf"/>
</dbReference>
<dbReference type="GO" id="GO:0051536">
    <property type="term" value="F:iron-sulfur cluster binding"/>
    <property type="evidence" value="ECO:0007669"/>
    <property type="project" value="UniProtKB-KW"/>
</dbReference>
<dbReference type="EMBL" id="JAFBXE010000017">
    <property type="protein sequence ID" value="MBM2414660.1"/>
    <property type="molecule type" value="Genomic_DNA"/>
</dbReference>
<name>A0A9Q2S1N7_9RHOB</name>
<dbReference type="RefSeq" id="WP_203276108.1">
    <property type="nucleotide sequence ID" value="NZ_JAFBWU010000017.1"/>
</dbReference>
<evidence type="ECO:0000256" key="8">
    <source>
        <dbReference type="SAM" id="MobiDB-lite"/>
    </source>
</evidence>
<dbReference type="Proteomes" id="UP000755667">
    <property type="component" value="Unassembled WGS sequence"/>
</dbReference>
<keyword evidence="3" id="KW-0479">Metal-binding</keyword>
<accession>A0A9Q2S1N7</accession>
<evidence type="ECO:0000313" key="11">
    <source>
        <dbReference type="EMBL" id="MBM2414660.1"/>
    </source>
</evidence>
<dbReference type="Gene3D" id="3.50.50.60">
    <property type="entry name" value="FAD/NAD(P)-binding domain"/>
    <property type="match status" value="2"/>
</dbReference>
<dbReference type="InterPro" id="IPR007867">
    <property type="entry name" value="GMC_OxRtase_C"/>
</dbReference>
<keyword evidence="7" id="KW-0411">Iron-sulfur</keyword>
<keyword evidence="14" id="KW-1185">Reference proteome</keyword>
<feature type="domain" description="Glucose-methanol-choline oxidoreductase C-terminal" evidence="10">
    <location>
        <begin position="397"/>
        <end position="515"/>
    </location>
</feature>
<evidence type="ECO:0000313" key="14">
    <source>
        <dbReference type="Proteomes" id="UP000809440"/>
    </source>
</evidence>
<keyword evidence="2" id="KW-0285">Flavoprotein</keyword>
<reference evidence="11 14" key="1">
    <citation type="submission" date="2021-01" db="EMBL/GenBank/DDBJ databases">
        <title>Diatom-associated Roseobacters Show Island Model of Population Structure.</title>
        <authorList>
            <person name="Qu L."/>
            <person name="Feng X."/>
            <person name="Chen Y."/>
            <person name="Li L."/>
            <person name="Wang X."/>
            <person name="Hu Z."/>
            <person name="Wang H."/>
            <person name="Luo H."/>
        </authorList>
    </citation>
    <scope>NUCLEOTIDE SEQUENCE</scope>
    <source>
        <strain evidence="12 14">CC28-63</strain>
        <strain evidence="11">CC28-69</strain>
    </source>
</reference>
<dbReference type="InterPro" id="IPR000172">
    <property type="entry name" value="GMC_OxRdtase_N"/>
</dbReference>
<evidence type="ECO:0000259" key="9">
    <source>
        <dbReference type="Pfam" id="PF00732"/>
    </source>
</evidence>
<keyword evidence="6" id="KW-0408">Iron</keyword>
<organism evidence="11 13">
    <name type="scientific">Marivita cryptomonadis</name>
    <dbReference type="NCBI Taxonomy" id="505252"/>
    <lineage>
        <taxon>Bacteria</taxon>
        <taxon>Pseudomonadati</taxon>
        <taxon>Pseudomonadota</taxon>
        <taxon>Alphaproteobacteria</taxon>
        <taxon>Rhodobacterales</taxon>
        <taxon>Roseobacteraceae</taxon>
        <taxon>Marivita</taxon>
    </lineage>
</organism>
<comment type="similarity">
    <text evidence="1">Belongs to the GMC oxidoreductase family.</text>
</comment>
<dbReference type="InterPro" id="IPR017900">
    <property type="entry name" value="4Fe4S_Fe_S_CS"/>
</dbReference>
<protein>
    <submittedName>
        <fullName evidence="11">GMC family oxidoreductase</fullName>
    </submittedName>
</protein>
<evidence type="ECO:0000256" key="6">
    <source>
        <dbReference type="ARBA" id="ARBA00023004"/>
    </source>
</evidence>
<evidence type="ECO:0000259" key="10">
    <source>
        <dbReference type="Pfam" id="PF05199"/>
    </source>
</evidence>
<dbReference type="GO" id="GO:0016614">
    <property type="term" value="F:oxidoreductase activity, acting on CH-OH group of donors"/>
    <property type="evidence" value="ECO:0007669"/>
    <property type="project" value="InterPro"/>
</dbReference>
<evidence type="ECO:0000256" key="1">
    <source>
        <dbReference type="ARBA" id="ARBA00010790"/>
    </source>
</evidence>
<dbReference type="Pfam" id="PF00732">
    <property type="entry name" value="GMC_oxred_N"/>
    <property type="match status" value="1"/>
</dbReference>
<evidence type="ECO:0000256" key="2">
    <source>
        <dbReference type="ARBA" id="ARBA00022630"/>
    </source>
</evidence>
<dbReference type="PANTHER" id="PTHR46056">
    <property type="entry name" value="LONG-CHAIN-ALCOHOL OXIDASE"/>
    <property type="match status" value="1"/>
</dbReference>